<dbReference type="EMBL" id="CM056814">
    <property type="protein sequence ID" value="KAJ8627840.1"/>
    <property type="molecule type" value="Genomic_DNA"/>
</dbReference>
<keyword evidence="2" id="KW-1185">Reference proteome</keyword>
<gene>
    <name evidence="1" type="ORF">MRB53_021147</name>
</gene>
<comment type="caution">
    <text evidence="1">The sequence shown here is derived from an EMBL/GenBank/DDBJ whole genome shotgun (WGS) entry which is preliminary data.</text>
</comment>
<evidence type="ECO:0000313" key="1">
    <source>
        <dbReference type="EMBL" id="KAJ8627840.1"/>
    </source>
</evidence>
<protein>
    <submittedName>
        <fullName evidence="1">Uncharacterized protein</fullName>
    </submittedName>
</protein>
<dbReference type="Proteomes" id="UP001234297">
    <property type="component" value="Chromosome 6"/>
</dbReference>
<sequence>MTASKAAWKSFFSYPQHRDCASFSESTSNSARSTERHQSQLGKLSNKASNSTGYMQISNSANSQLEPVLEMDRPATQLDGKDGYHGHKTL</sequence>
<organism evidence="1 2">
    <name type="scientific">Persea americana</name>
    <name type="common">Avocado</name>
    <dbReference type="NCBI Taxonomy" id="3435"/>
    <lineage>
        <taxon>Eukaryota</taxon>
        <taxon>Viridiplantae</taxon>
        <taxon>Streptophyta</taxon>
        <taxon>Embryophyta</taxon>
        <taxon>Tracheophyta</taxon>
        <taxon>Spermatophyta</taxon>
        <taxon>Magnoliopsida</taxon>
        <taxon>Magnoliidae</taxon>
        <taxon>Laurales</taxon>
        <taxon>Lauraceae</taxon>
        <taxon>Persea</taxon>
    </lineage>
</organism>
<proteinExistence type="predicted"/>
<accession>A0ACC2L339</accession>
<evidence type="ECO:0000313" key="2">
    <source>
        <dbReference type="Proteomes" id="UP001234297"/>
    </source>
</evidence>
<reference evidence="1 2" key="1">
    <citation type="journal article" date="2022" name="Hortic Res">
        <title>A haplotype resolved chromosomal level avocado genome allows analysis of novel avocado genes.</title>
        <authorList>
            <person name="Nath O."/>
            <person name="Fletcher S.J."/>
            <person name="Hayward A."/>
            <person name="Shaw L.M."/>
            <person name="Masouleh A.K."/>
            <person name="Furtado A."/>
            <person name="Henry R.J."/>
            <person name="Mitter N."/>
        </authorList>
    </citation>
    <scope>NUCLEOTIDE SEQUENCE [LARGE SCALE GENOMIC DNA]</scope>
    <source>
        <strain evidence="2">cv. Hass</strain>
    </source>
</reference>
<name>A0ACC2L339_PERAE</name>